<dbReference type="Pfam" id="PF13580">
    <property type="entry name" value="SIS_2"/>
    <property type="match status" value="1"/>
</dbReference>
<dbReference type="CDD" id="cd05006">
    <property type="entry name" value="SIS_GmhA"/>
    <property type="match status" value="1"/>
</dbReference>
<evidence type="ECO:0000256" key="4">
    <source>
        <dbReference type="ARBA" id="ARBA00009894"/>
    </source>
</evidence>
<comment type="similarity">
    <text evidence="4">Belongs to the SIS family. GmhA subfamily.</text>
</comment>
<comment type="subcellular location">
    <subcellularLocation>
        <location evidence="3">Cytoplasm</location>
    </subcellularLocation>
</comment>
<feature type="domain" description="SIS" evidence="11">
    <location>
        <begin position="40"/>
        <end position="199"/>
    </location>
</feature>
<comment type="caution">
    <text evidence="12">The sequence shown here is derived from an EMBL/GenBank/DDBJ whole genome shotgun (WGS) entry which is preliminary data.</text>
</comment>
<dbReference type="AlphaFoldDB" id="E6PGG7"/>
<comment type="cofactor">
    <cofactor evidence="2">
        <name>Zn(2+)</name>
        <dbReference type="ChEBI" id="CHEBI:29105"/>
    </cofactor>
</comment>
<dbReference type="Gene3D" id="3.40.50.10490">
    <property type="entry name" value="Glucose-6-phosphate isomerase like protein, domain 1"/>
    <property type="match status" value="1"/>
</dbReference>
<dbReference type="InterPro" id="IPR046348">
    <property type="entry name" value="SIS_dom_sf"/>
</dbReference>
<evidence type="ECO:0000256" key="3">
    <source>
        <dbReference type="ARBA" id="ARBA00004496"/>
    </source>
</evidence>
<dbReference type="SUPFAM" id="SSF53697">
    <property type="entry name" value="SIS domain"/>
    <property type="match status" value="1"/>
</dbReference>
<keyword evidence="6" id="KW-0963">Cytoplasm</keyword>
<dbReference type="PROSITE" id="PS51464">
    <property type="entry name" value="SIS"/>
    <property type="match status" value="1"/>
</dbReference>
<evidence type="ECO:0000256" key="9">
    <source>
        <dbReference type="ARBA" id="ARBA00023235"/>
    </source>
</evidence>
<evidence type="ECO:0000259" key="11">
    <source>
        <dbReference type="PROSITE" id="PS51464"/>
    </source>
</evidence>
<reference evidence="12" key="1">
    <citation type="submission" date="2009-10" db="EMBL/GenBank/DDBJ databases">
        <title>Diversity of trophic interactions inside an arsenic-rich microbial ecosystem.</title>
        <authorList>
            <person name="Bertin P.N."/>
            <person name="Heinrich-Salmeron A."/>
            <person name="Pelletier E."/>
            <person name="Goulhen-Chollet F."/>
            <person name="Arsene-Ploetze F."/>
            <person name="Gallien S."/>
            <person name="Calteau A."/>
            <person name="Vallenet D."/>
            <person name="Casiot C."/>
            <person name="Chane-Woon-Ming B."/>
            <person name="Giloteaux L."/>
            <person name="Barakat M."/>
            <person name="Bonnefoy V."/>
            <person name="Bruneel O."/>
            <person name="Chandler M."/>
            <person name="Cleiss J."/>
            <person name="Duran R."/>
            <person name="Elbaz-Poulichet F."/>
            <person name="Fonknechten N."/>
            <person name="Lauga B."/>
            <person name="Mornico D."/>
            <person name="Ortet P."/>
            <person name="Schaeffer C."/>
            <person name="Siguier P."/>
            <person name="Alexander Thil Smith A."/>
            <person name="Van Dorsselaer A."/>
            <person name="Weissenbach J."/>
            <person name="Medigue C."/>
            <person name="Le Paslier D."/>
        </authorList>
    </citation>
    <scope>NUCLEOTIDE SEQUENCE</scope>
</reference>
<evidence type="ECO:0000256" key="8">
    <source>
        <dbReference type="ARBA" id="ARBA00022833"/>
    </source>
</evidence>
<dbReference type="HAMAP" id="MF_00067">
    <property type="entry name" value="GmhA"/>
    <property type="match status" value="1"/>
</dbReference>
<proteinExistence type="inferred from homology"/>
<sequence length="199" mass="21198">MSELPATHRRRDFSVLIAERTGLLESPHYRSQVEAIAEAMVVALRAGNKILWCGNGGSAAEAQHMAAELSGRFLRERPGYYSEALSVNSSTLTCIGNDYGYDVVFSRQVEAFARPGDVVIGMTTSGSSRNIVLALEAAKRQGAIAVAFTGNGGGASARVADLALIGPDGYAALVQEVHQVMAHILCDLVEQRMIFGDTP</sequence>
<dbReference type="GO" id="GO:0005737">
    <property type="term" value="C:cytoplasm"/>
    <property type="evidence" value="ECO:0007669"/>
    <property type="project" value="UniProtKB-SubCell"/>
</dbReference>
<dbReference type="GO" id="GO:0008968">
    <property type="term" value="F:D-sedoheptulose 7-phosphate isomerase activity"/>
    <property type="evidence" value="ECO:0007669"/>
    <property type="project" value="InterPro"/>
</dbReference>
<dbReference type="GO" id="GO:0046872">
    <property type="term" value="F:metal ion binding"/>
    <property type="evidence" value="ECO:0007669"/>
    <property type="project" value="UniProtKB-KW"/>
</dbReference>
<dbReference type="EMBL" id="CABL01000011">
    <property type="protein sequence ID" value="CBH75555.1"/>
    <property type="molecule type" value="Genomic_DNA"/>
</dbReference>
<dbReference type="InterPro" id="IPR004515">
    <property type="entry name" value="Phosphoheptose_Isoase"/>
</dbReference>
<evidence type="ECO:0000256" key="10">
    <source>
        <dbReference type="ARBA" id="ARBA00023277"/>
    </source>
</evidence>
<protein>
    <recommendedName>
        <fullName evidence="5">D-sedoheptulose-7-phosphate isomerase</fullName>
        <ecNumber evidence="5">5.3.1.28</ecNumber>
    </recommendedName>
</protein>
<dbReference type="PANTHER" id="PTHR30390">
    <property type="entry name" value="SEDOHEPTULOSE 7-PHOSPHATE ISOMERASE / DNAA INITIATOR-ASSOCIATING FACTOR FOR REPLICATION INITIATION"/>
    <property type="match status" value="1"/>
</dbReference>
<evidence type="ECO:0000256" key="7">
    <source>
        <dbReference type="ARBA" id="ARBA00022723"/>
    </source>
</evidence>
<keyword evidence="7" id="KW-0479">Metal-binding</keyword>
<keyword evidence="9" id="KW-0413">Isomerase</keyword>
<evidence type="ECO:0000256" key="2">
    <source>
        <dbReference type="ARBA" id="ARBA00001947"/>
    </source>
</evidence>
<evidence type="ECO:0000256" key="1">
    <source>
        <dbReference type="ARBA" id="ARBA00000348"/>
    </source>
</evidence>
<gene>
    <name evidence="12" type="primary">diaA</name>
    <name evidence="12" type="ORF">CARN1_2625</name>
</gene>
<evidence type="ECO:0000313" key="12">
    <source>
        <dbReference type="EMBL" id="CBH75555.1"/>
    </source>
</evidence>
<dbReference type="InterPro" id="IPR035461">
    <property type="entry name" value="GmhA/DiaA"/>
</dbReference>
<dbReference type="GO" id="GO:1901135">
    <property type="term" value="P:carbohydrate derivative metabolic process"/>
    <property type="evidence" value="ECO:0007669"/>
    <property type="project" value="InterPro"/>
</dbReference>
<comment type="catalytic activity">
    <reaction evidence="1">
        <text>2 D-sedoheptulose 7-phosphate = D-glycero-alpha-D-manno-heptose 7-phosphate + D-glycero-beta-D-manno-heptose 7-phosphate</text>
        <dbReference type="Rhea" id="RHEA:27489"/>
        <dbReference type="ChEBI" id="CHEBI:57483"/>
        <dbReference type="ChEBI" id="CHEBI:60203"/>
        <dbReference type="ChEBI" id="CHEBI:60204"/>
        <dbReference type="EC" id="5.3.1.28"/>
    </reaction>
</comment>
<evidence type="ECO:0000256" key="5">
    <source>
        <dbReference type="ARBA" id="ARBA00012580"/>
    </source>
</evidence>
<accession>E6PGG7</accession>
<dbReference type="InterPro" id="IPR001347">
    <property type="entry name" value="SIS_dom"/>
</dbReference>
<keyword evidence="8" id="KW-0862">Zinc</keyword>
<dbReference type="InterPro" id="IPR050099">
    <property type="entry name" value="SIS_GmhA/DiaA_subfam"/>
</dbReference>
<dbReference type="EC" id="5.3.1.28" evidence="5"/>
<organism evidence="12">
    <name type="scientific">mine drainage metagenome</name>
    <dbReference type="NCBI Taxonomy" id="410659"/>
    <lineage>
        <taxon>unclassified sequences</taxon>
        <taxon>metagenomes</taxon>
        <taxon>ecological metagenomes</taxon>
    </lineage>
</organism>
<name>E6PGG7_9ZZZZ</name>
<dbReference type="GO" id="GO:0097367">
    <property type="term" value="F:carbohydrate derivative binding"/>
    <property type="evidence" value="ECO:0007669"/>
    <property type="project" value="InterPro"/>
</dbReference>
<evidence type="ECO:0000256" key="6">
    <source>
        <dbReference type="ARBA" id="ARBA00022490"/>
    </source>
</evidence>
<keyword evidence="10" id="KW-0119">Carbohydrate metabolism</keyword>